<dbReference type="SUPFAM" id="SSF69572">
    <property type="entry name" value="Activating enzymes of the ubiquitin-like proteins"/>
    <property type="match status" value="1"/>
</dbReference>
<dbReference type="Gene3D" id="3.40.50.720">
    <property type="entry name" value="NAD(P)-binding Rossmann-like Domain"/>
    <property type="match status" value="1"/>
</dbReference>
<evidence type="ECO:0000259" key="6">
    <source>
        <dbReference type="Pfam" id="PF00899"/>
    </source>
</evidence>
<protein>
    <recommendedName>
        <fullName evidence="10">JAB domain-containing protein</fullName>
    </recommendedName>
</protein>
<keyword evidence="9" id="KW-1185">Reference proteome</keyword>
<feature type="domain" description="THIF-type NAD/FAD binding fold" evidence="6">
    <location>
        <begin position="346"/>
        <end position="488"/>
    </location>
</feature>
<sequence>MENLSLSTGNETTAVVASFRVSMPSRWLAEGHSPSGVRPVEPVTLRFPANYPLCAPSLELRNDFSRSHPHINPGPEDDPPVPCVVEGSLTELLHASGLESVLNQISAWLDNAANGTLIDPKQGWEPVRRDTLTHVICADAGVLYGRTDGQERPWFVGCNYWYERDKPPGILIALGSESFPLARDTLGRLMRHGDSPNGIALGQSLGLVAGPAKGPDGSLPVCCDYLPESVATLADLRQRAAAYGCAAALNTGLKLLRDRLLEASTTARKDYPLVLPIVLLAKRPFPLIGTESPIELIPYVVSTPISDFCANGDAVPVEPASHVHTLSRNLLRRLSGVEDMKTPKPWTLLGAGSLGSNVAISLGRMGDGPSVTVDNDYFSPHNAARHALLPDNASGMGLLGNKAFALQQALLCLAQNTEALSAHVLDVLADPKLLKKAVPRNAWAVVNATASLAVRDALMEAAPKLHAPVIEAAIWGRGAAATLLVESTDGNPNVGDMVAALYERARSDSALSNALLPGGASHALIETGQGCRSSTMAMPDAVVSQFASAMSLAIADLRRDGLPMATGHTWIGLRQGIQVQWQQIVVQPSERIKVEASPWTIRIGADAHQAISEDINRFPGVETGGVLMGRISEATHTFYVTGIVPAPESSVRRADCFILETKGLKRAVERYSEETAGALYCLGTWHSHLTPSGPSALDRQTAEVLKEWRVAPSVMLIRHPSGYQASITEGIWQ</sequence>
<keyword evidence="4" id="KW-0862">Zinc</keyword>
<evidence type="ECO:0000313" key="9">
    <source>
        <dbReference type="Proteomes" id="UP000740754"/>
    </source>
</evidence>
<evidence type="ECO:0000256" key="1">
    <source>
        <dbReference type="ARBA" id="ARBA00022670"/>
    </source>
</evidence>
<keyword evidence="5" id="KW-0482">Metalloprotease</keyword>
<dbReference type="InterPro" id="IPR000594">
    <property type="entry name" value="ThiF_NAD_FAD-bd"/>
</dbReference>
<dbReference type="InterPro" id="IPR032865">
    <property type="entry name" value="Prok-E2_A"/>
</dbReference>
<organism evidence="8 9">
    <name type="scientific">Marichromatium bheemlicum</name>
    <dbReference type="NCBI Taxonomy" id="365339"/>
    <lineage>
        <taxon>Bacteria</taxon>
        <taxon>Pseudomonadati</taxon>
        <taxon>Pseudomonadota</taxon>
        <taxon>Gammaproteobacteria</taxon>
        <taxon>Chromatiales</taxon>
        <taxon>Chromatiaceae</taxon>
        <taxon>Marichromatium</taxon>
    </lineage>
</organism>
<evidence type="ECO:0000259" key="7">
    <source>
        <dbReference type="Pfam" id="PF14464"/>
    </source>
</evidence>
<gene>
    <name evidence="8" type="ORF">HF203_07695</name>
</gene>
<reference evidence="8 9" key="1">
    <citation type="submission" date="2020-04" db="EMBL/GenBank/DDBJ databases">
        <title>Draft Whole-Genome sequence of Marichromatium bheemlicum DSM 18632, type strain.</title>
        <authorList>
            <person name="Kyndt J.A."/>
            <person name="Meyer T.E."/>
        </authorList>
    </citation>
    <scope>NUCLEOTIDE SEQUENCE [LARGE SCALE GENOMIC DNA]</scope>
    <source>
        <strain evidence="8 9">DSM 18632</strain>
    </source>
</reference>
<dbReference type="SUPFAM" id="SSF102712">
    <property type="entry name" value="JAB1/MPN domain"/>
    <property type="match status" value="1"/>
</dbReference>
<dbReference type="EMBL" id="JAAXKX010000008">
    <property type="protein sequence ID" value="NKN33104.1"/>
    <property type="molecule type" value="Genomic_DNA"/>
</dbReference>
<keyword evidence="1" id="KW-0645">Protease</keyword>
<evidence type="ECO:0000313" key="8">
    <source>
        <dbReference type="EMBL" id="NKN33104.1"/>
    </source>
</evidence>
<dbReference type="InterPro" id="IPR028090">
    <property type="entry name" value="JAB_dom_prok"/>
</dbReference>
<evidence type="ECO:0000256" key="5">
    <source>
        <dbReference type="ARBA" id="ARBA00023049"/>
    </source>
</evidence>
<dbReference type="Pfam" id="PF14464">
    <property type="entry name" value="Prok-JAB"/>
    <property type="match status" value="1"/>
</dbReference>
<dbReference type="Gene3D" id="3.40.140.10">
    <property type="entry name" value="Cytidine Deaminase, domain 2"/>
    <property type="match status" value="1"/>
</dbReference>
<evidence type="ECO:0008006" key="10">
    <source>
        <dbReference type="Google" id="ProtNLM"/>
    </source>
</evidence>
<dbReference type="Pfam" id="PF14457">
    <property type="entry name" value="Prok-E2_A"/>
    <property type="match status" value="1"/>
</dbReference>
<dbReference type="Proteomes" id="UP000740754">
    <property type="component" value="Unassembled WGS sequence"/>
</dbReference>
<feature type="domain" description="JAB" evidence="7">
    <location>
        <begin position="606"/>
        <end position="706"/>
    </location>
</feature>
<dbReference type="InterPro" id="IPR035985">
    <property type="entry name" value="Ubiquitin-activating_enz"/>
</dbReference>
<evidence type="ECO:0000256" key="4">
    <source>
        <dbReference type="ARBA" id="ARBA00022833"/>
    </source>
</evidence>
<dbReference type="Pfam" id="PF00899">
    <property type="entry name" value="ThiF"/>
    <property type="match status" value="1"/>
</dbReference>
<keyword evidence="3" id="KW-0378">Hydrolase</keyword>
<evidence type="ECO:0000256" key="3">
    <source>
        <dbReference type="ARBA" id="ARBA00022801"/>
    </source>
</evidence>
<comment type="caution">
    <text evidence="8">The sequence shown here is derived from an EMBL/GenBank/DDBJ whole genome shotgun (WGS) entry which is preliminary data.</text>
</comment>
<accession>A0ABX1I7U7</accession>
<evidence type="ECO:0000256" key="2">
    <source>
        <dbReference type="ARBA" id="ARBA00022723"/>
    </source>
</evidence>
<proteinExistence type="predicted"/>
<keyword evidence="2" id="KW-0479">Metal-binding</keyword>
<name>A0ABX1I7U7_9GAMM</name>